<dbReference type="Proteomes" id="UP000789901">
    <property type="component" value="Unassembled WGS sequence"/>
</dbReference>
<sequence length="95" mass="11051">KLPENSSKISKKPTREQLLTCKENYQRITPNLAKKIINGNLLEAETKSSWFLTPENNSEESSSTFWSLSLIELPENYQRTAPKRRRTLKNLKQKS</sequence>
<reference evidence="1 2" key="1">
    <citation type="submission" date="2021-06" db="EMBL/GenBank/DDBJ databases">
        <authorList>
            <person name="Kallberg Y."/>
            <person name="Tangrot J."/>
            <person name="Rosling A."/>
        </authorList>
    </citation>
    <scope>NUCLEOTIDE SEQUENCE [LARGE SCALE GENOMIC DNA]</scope>
    <source>
        <strain evidence="1 2">120-4 pot B 10/14</strain>
    </source>
</reference>
<comment type="caution">
    <text evidence="1">The sequence shown here is derived from an EMBL/GenBank/DDBJ whole genome shotgun (WGS) entry which is preliminary data.</text>
</comment>
<feature type="non-terminal residue" evidence="1">
    <location>
        <position position="1"/>
    </location>
</feature>
<name>A0ABN7WEW2_GIGMA</name>
<dbReference type="EMBL" id="CAJVQB010039438">
    <property type="protein sequence ID" value="CAG8827384.1"/>
    <property type="molecule type" value="Genomic_DNA"/>
</dbReference>
<organism evidence="1 2">
    <name type="scientific">Gigaspora margarita</name>
    <dbReference type="NCBI Taxonomy" id="4874"/>
    <lineage>
        <taxon>Eukaryota</taxon>
        <taxon>Fungi</taxon>
        <taxon>Fungi incertae sedis</taxon>
        <taxon>Mucoromycota</taxon>
        <taxon>Glomeromycotina</taxon>
        <taxon>Glomeromycetes</taxon>
        <taxon>Diversisporales</taxon>
        <taxon>Gigasporaceae</taxon>
        <taxon>Gigaspora</taxon>
    </lineage>
</organism>
<evidence type="ECO:0000313" key="1">
    <source>
        <dbReference type="EMBL" id="CAG8827384.1"/>
    </source>
</evidence>
<protein>
    <submittedName>
        <fullName evidence="1">5851_t:CDS:1</fullName>
    </submittedName>
</protein>
<proteinExistence type="predicted"/>
<gene>
    <name evidence="1" type="ORF">GMARGA_LOCUS29390</name>
</gene>
<keyword evidence="2" id="KW-1185">Reference proteome</keyword>
<evidence type="ECO:0000313" key="2">
    <source>
        <dbReference type="Proteomes" id="UP000789901"/>
    </source>
</evidence>
<accession>A0ABN7WEW2</accession>